<dbReference type="GO" id="GO:0005694">
    <property type="term" value="C:chromosome"/>
    <property type="evidence" value="ECO:0007669"/>
    <property type="project" value="TreeGrafter"/>
</dbReference>
<dbReference type="InterPro" id="IPR041468">
    <property type="entry name" value="HTH_ParB/Spo0J"/>
</dbReference>
<dbReference type="InterPro" id="IPR050336">
    <property type="entry name" value="Chromosome_partition/occlusion"/>
</dbReference>
<evidence type="ECO:0000259" key="6">
    <source>
        <dbReference type="SMART" id="SM00470"/>
    </source>
</evidence>
<dbReference type="SUPFAM" id="SSF110849">
    <property type="entry name" value="ParB/Sulfiredoxin"/>
    <property type="match status" value="1"/>
</dbReference>
<dbReference type="FunFam" id="1.10.10.2830:FF:000001">
    <property type="entry name" value="Chromosome partitioning protein ParB"/>
    <property type="match status" value="1"/>
</dbReference>
<keyword evidence="3" id="KW-0159">Chromosome partition</keyword>
<evidence type="ECO:0000256" key="4">
    <source>
        <dbReference type="ARBA" id="ARBA00023125"/>
    </source>
</evidence>
<evidence type="ECO:0000256" key="3">
    <source>
        <dbReference type="ARBA" id="ARBA00022829"/>
    </source>
</evidence>
<dbReference type="AlphaFoldDB" id="A0A520MVM3"/>
<evidence type="ECO:0000256" key="5">
    <source>
        <dbReference type="ARBA" id="ARBA00025472"/>
    </source>
</evidence>
<dbReference type="InterPro" id="IPR057240">
    <property type="entry name" value="ParB_dimer_C"/>
</dbReference>
<dbReference type="Gene3D" id="3.90.1530.30">
    <property type="match status" value="1"/>
</dbReference>
<evidence type="ECO:0000313" key="8">
    <source>
        <dbReference type="Proteomes" id="UP000319384"/>
    </source>
</evidence>
<dbReference type="Gene3D" id="1.10.10.2830">
    <property type="match status" value="1"/>
</dbReference>
<dbReference type="GO" id="GO:0007059">
    <property type="term" value="P:chromosome segregation"/>
    <property type="evidence" value="ECO:0007669"/>
    <property type="project" value="UniProtKB-KW"/>
</dbReference>
<keyword evidence="4" id="KW-0238">DNA-binding</keyword>
<organism evidence="7 8">
    <name type="scientific">SAR86 cluster bacterium</name>
    <dbReference type="NCBI Taxonomy" id="2030880"/>
    <lineage>
        <taxon>Bacteria</taxon>
        <taxon>Pseudomonadati</taxon>
        <taxon>Pseudomonadota</taxon>
        <taxon>Gammaproteobacteria</taxon>
        <taxon>SAR86 cluster</taxon>
    </lineage>
</organism>
<comment type="similarity">
    <text evidence="1">Belongs to the ParB family.</text>
</comment>
<evidence type="ECO:0000256" key="2">
    <source>
        <dbReference type="ARBA" id="ARBA00022372"/>
    </source>
</evidence>
<dbReference type="CDD" id="cd16393">
    <property type="entry name" value="SPO0J_N"/>
    <property type="match status" value="1"/>
</dbReference>
<protein>
    <recommendedName>
        <fullName evidence="2">Probable chromosome-partitioning protein ParB</fullName>
    </recommendedName>
</protein>
<reference evidence="7 8" key="1">
    <citation type="submission" date="2019-02" db="EMBL/GenBank/DDBJ databases">
        <title>Prokaryotic population dynamics and viral predation in marine succession experiment using metagenomics: the confinement effect.</title>
        <authorList>
            <person name="Haro-Moreno J.M."/>
            <person name="Rodriguez-Valera F."/>
            <person name="Lopez-Perez M."/>
        </authorList>
    </citation>
    <scope>NUCLEOTIDE SEQUENCE [LARGE SCALE GENOMIC DNA]</scope>
    <source>
        <strain evidence="7">MED-G162</strain>
    </source>
</reference>
<dbReference type="Proteomes" id="UP000319384">
    <property type="component" value="Unassembled WGS sequence"/>
</dbReference>
<dbReference type="Pfam" id="PF17762">
    <property type="entry name" value="HTH_ParB"/>
    <property type="match status" value="1"/>
</dbReference>
<dbReference type="InterPro" id="IPR004437">
    <property type="entry name" value="ParB/RepB/Spo0J"/>
</dbReference>
<dbReference type="Pfam" id="PF23552">
    <property type="entry name" value="ParB_C"/>
    <property type="match status" value="1"/>
</dbReference>
<name>A0A520MVM3_9GAMM</name>
<feature type="domain" description="ParB-like N-terminal" evidence="6">
    <location>
        <begin position="27"/>
        <end position="117"/>
    </location>
</feature>
<accession>A0A520MVM3</accession>
<dbReference type="EMBL" id="SHBH01000043">
    <property type="protein sequence ID" value="RZO25263.1"/>
    <property type="molecule type" value="Genomic_DNA"/>
</dbReference>
<dbReference type="PANTHER" id="PTHR33375">
    <property type="entry name" value="CHROMOSOME-PARTITIONING PROTEIN PARB-RELATED"/>
    <property type="match status" value="1"/>
</dbReference>
<dbReference type="FunFam" id="3.90.1530.30:FF:000001">
    <property type="entry name" value="Chromosome partitioning protein ParB"/>
    <property type="match status" value="1"/>
</dbReference>
<proteinExistence type="inferred from homology"/>
<evidence type="ECO:0000256" key="1">
    <source>
        <dbReference type="ARBA" id="ARBA00006295"/>
    </source>
</evidence>
<dbReference type="GO" id="GO:0003677">
    <property type="term" value="F:DNA binding"/>
    <property type="evidence" value="ECO:0007669"/>
    <property type="project" value="UniProtKB-KW"/>
</dbReference>
<dbReference type="InterPro" id="IPR036086">
    <property type="entry name" value="ParB/Sulfiredoxin_sf"/>
</dbReference>
<comment type="caution">
    <text evidence="7">The sequence shown here is derived from an EMBL/GenBank/DDBJ whole genome shotgun (WGS) entry which is preliminary data.</text>
</comment>
<gene>
    <name evidence="7" type="ORF">EVA95_03790</name>
</gene>
<dbReference type="SUPFAM" id="SSF109709">
    <property type="entry name" value="KorB DNA-binding domain-like"/>
    <property type="match status" value="1"/>
</dbReference>
<dbReference type="InterPro" id="IPR003115">
    <property type="entry name" value="ParB_N"/>
</dbReference>
<dbReference type="NCBIfam" id="TIGR00180">
    <property type="entry name" value="parB_part"/>
    <property type="match status" value="1"/>
</dbReference>
<dbReference type="SMART" id="SM00470">
    <property type="entry name" value="ParB"/>
    <property type="match status" value="1"/>
</dbReference>
<dbReference type="Pfam" id="PF02195">
    <property type="entry name" value="ParB_N"/>
    <property type="match status" value="1"/>
</dbReference>
<evidence type="ECO:0000313" key="7">
    <source>
        <dbReference type="EMBL" id="RZO25263.1"/>
    </source>
</evidence>
<dbReference type="PANTHER" id="PTHR33375:SF1">
    <property type="entry name" value="CHROMOSOME-PARTITIONING PROTEIN PARB-RELATED"/>
    <property type="match status" value="1"/>
</dbReference>
<comment type="function">
    <text evidence="5">Involved in chromosome partition. Localize to both poles of the predivisional cell following completion of DNA replication. Binds to the DNA origin of replication.</text>
</comment>
<sequence>MSEDKKILNRGLDALLGQPNQKQRSVKEIELEKIKPGRFQPRSNFKTDKLEELTASIKNQGVLSPILVRELGLNEFEVIAGERRLRASKMAQLKTIPCLIDQKQDQDALISALIENLQREDLNPVEESRGLDRLKREFGLTQDEVASSTGKARSTIANSLRLLSLPTKVLDLLSEGKIEKGHAKLLASLDAKDAEAAAENIIKNKLTVKDLSNISNSKKGLKNNTKKIKDTDVLNIEQEMSGSFGHKIEIDAKSKKSGKVNIFYKTSDELEVIISKLKT</sequence>